<proteinExistence type="predicted"/>
<dbReference type="Gene3D" id="2.60.120.680">
    <property type="entry name" value="GOLD domain"/>
    <property type="match status" value="1"/>
</dbReference>
<evidence type="ECO:0000313" key="6">
    <source>
        <dbReference type="Proteomes" id="UP000759131"/>
    </source>
</evidence>
<evidence type="ECO:0000256" key="1">
    <source>
        <dbReference type="ARBA" id="ARBA00022990"/>
    </source>
</evidence>
<evidence type="ECO:0000256" key="3">
    <source>
        <dbReference type="SAM" id="MobiDB-lite"/>
    </source>
</evidence>
<dbReference type="InterPro" id="IPR000582">
    <property type="entry name" value="Acyl-CoA-binding_protein"/>
</dbReference>
<dbReference type="Gene3D" id="1.20.80.10">
    <property type="match status" value="1"/>
</dbReference>
<dbReference type="EMBL" id="CAJPIZ010025051">
    <property type="protein sequence ID" value="CAG2118640.1"/>
    <property type="molecule type" value="Genomic_DNA"/>
</dbReference>
<name>A0A7R9LIY7_9ACAR</name>
<feature type="compositionally biased region" description="Basic and acidic residues" evidence="3">
    <location>
        <begin position="411"/>
        <end position="425"/>
    </location>
</feature>
<dbReference type="PANTHER" id="PTHR22973">
    <property type="entry name" value="LD35087P"/>
    <property type="match status" value="1"/>
</dbReference>
<dbReference type="GO" id="GO:0000139">
    <property type="term" value="C:Golgi membrane"/>
    <property type="evidence" value="ECO:0007669"/>
    <property type="project" value="TreeGrafter"/>
</dbReference>
<reference evidence="5" key="1">
    <citation type="submission" date="2020-11" db="EMBL/GenBank/DDBJ databases">
        <authorList>
            <person name="Tran Van P."/>
        </authorList>
    </citation>
    <scope>NUCLEOTIDE SEQUENCE</scope>
</reference>
<keyword evidence="6" id="KW-1185">Reference proteome</keyword>
<evidence type="ECO:0000256" key="2">
    <source>
        <dbReference type="SAM" id="Coils"/>
    </source>
</evidence>
<dbReference type="Pfam" id="PF00887">
    <property type="entry name" value="ACBP"/>
    <property type="match status" value="1"/>
</dbReference>
<dbReference type="Proteomes" id="UP000759131">
    <property type="component" value="Unassembled WGS sequence"/>
</dbReference>
<dbReference type="SUPFAM" id="SSF101576">
    <property type="entry name" value="Supernatant protein factor (SPF), C-terminal domain"/>
    <property type="match status" value="1"/>
</dbReference>
<feature type="domain" description="ACB" evidence="4">
    <location>
        <begin position="42"/>
        <end position="133"/>
    </location>
</feature>
<gene>
    <name evidence="5" type="ORF">OSB1V03_LOCUS18591</name>
</gene>
<dbReference type="InterPro" id="IPR009038">
    <property type="entry name" value="GOLD_dom"/>
</dbReference>
<dbReference type="PANTHER" id="PTHR22973:SF12">
    <property type="entry name" value="LD35087P"/>
    <property type="match status" value="1"/>
</dbReference>
<dbReference type="PROSITE" id="PS51228">
    <property type="entry name" value="ACB_2"/>
    <property type="match status" value="1"/>
</dbReference>
<keyword evidence="1" id="KW-0007">Acetylation</keyword>
<dbReference type="Pfam" id="PF13897">
    <property type="entry name" value="GOLD_2"/>
    <property type="match status" value="1"/>
</dbReference>
<organism evidence="5">
    <name type="scientific">Medioppia subpectinata</name>
    <dbReference type="NCBI Taxonomy" id="1979941"/>
    <lineage>
        <taxon>Eukaryota</taxon>
        <taxon>Metazoa</taxon>
        <taxon>Ecdysozoa</taxon>
        <taxon>Arthropoda</taxon>
        <taxon>Chelicerata</taxon>
        <taxon>Arachnida</taxon>
        <taxon>Acari</taxon>
        <taxon>Acariformes</taxon>
        <taxon>Sarcoptiformes</taxon>
        <taxon>Oribatida</taxon>
        <taxon>Brachypylina</taxon>
        <taxon>Oppioidea</taxon>
        <taxon>Oppiidae</taxon>
        <taxon>Medioppia</taxon>
    </lineage>
</organism>
<dbReference type="OrthoDB" id="5839451at2759"/>
<keyword evidence="2" id="KW-0175">Coiled coil</keyword>
<protein>
    <recommendedName>
        <fullName evidence="4">ACB domain-containing protein</fullName>
    </recommendedName>
</protein>
<feature type="region of interest" description="Disordered" evidence="3">
    <location>
        <begin position="390"/>
        <end position="431"/>
    </location>
</feature>
<feature type="coiled-coil region" evidence="2">
    <location>
        <begin position="135"/>
        <end position="201"/>
    </location>
</feature>
<evidence type="ECO:0000259" key="4">
    <source>
        <dbReference type="PROSITE" id="PS51228"/>
    </source>
</evidence>
<evidence type="ECO:0000313" key="5">
    <source>
        <dbReference type="EMBL" id="CAD7641300.1"/>
    </source>
</evidence>
<feature type="non-terminal residue" evidence="5">
    <location>
        <position position="431"/>
    </location>
</feature>
<dbReference type="InterPro" id="IPR036598">
    <property type="entry name" value="GOLD_dom_sf"/>
</dbReference>
<feature type="compositionally biased region" description="Basic and acidic residues" evidence="3">
    <location>
        <begin position="7"/>
        <end position="18"/>
    </location>
</feature>
<feature type="compositionally biased region" description="Acidic residues" evidence="3">
    <location>
        <begin position="394"/>
        <end position="405"/>
    </location>
</feature>
<dbReference type="InterPro" id="IPR035984">
    <property type="entry name" value="Acyl-CoA-binding_sf"/>
</dbReference>
<feature type="region of interest" description="Disordered" evidence="3">
    <location>
        <begin position="1"/>
        <end position="28"/>
    </location>
</feature>
<dbReference type="EMBL" id="OC879626">
    <property type="protein sequence ID" value="CAD7641300.1"/>
    <property type="molecule type" value="Genomic_DNA"/>
</dbReference>
<accession>A0A7R9LIY7</accession>
<dbReference type="InterPro" id="IPR014352">
    <property type="entry name" value="FERM/acyl-CoA-bd_prot_sf"/>
</dbReference>
<dbReference type="SUPFAM" id="SSF47027">
    <property type="entry name" value="Acyl-CoA binding protein"/>
    <property type="match status" value="1"/>
</dbReference>
<dbReference type="GO" id="GO:0000062">
    <property type="term" value="F:fatty-acyl-CoA binding"/>
    <property type="evidence" value="ECO:0007669"/>
    <property type="project" value="InterPro"/>
</dbReference>
<sequence>MSQTTDEPNKAVAEDKSGVDVNGDTDSPPEEDLAVKWCLHDWTQLFRIAIKFYRDNDSKAFHPTYDTRNQFMAYILQEKYGNFDATKAKPLGTLDIVGKDRRNSWISLTNTDKQSAQKGFVQLLNQLCPLFEPYVKAFKLDFDEKERQRREAQELEEKRIQEVREKERLELELKRKSEEEMREVEEQKRQIQEALNRQTIQQFKSYAEQQYPGNIEQQNQLISQLQEQHYQQYLLQLREQQVSRTHTQSMNNARNNFVNSERETNYLQSNTLVTQTVALEPKLMTAEDLHNNHLEPTTGSDTDSEDESFGPIAGASMWTRKDIALFKESIRSEGGDGIIKVGHGEIVTVRVPTHRDGTCIFWEFSTDSYDIGFGLLFEWTKNPGNQVSVHISESEDEDDDEEEGEIALANDIEKGTHLDPEKESMSPKSQT</sequence>
<dbReference type="InterPro" id="IPR052269">
    <property type="entry name" value="Golgi-PI4KB_interaction"/>
</dbReference>
<dbReference type="AlphaFoldDB" id="A0A7R9LIY7"/>